<evidence type="ECO:0000256" key="1">
    <source>
        <dbReference type="SAM" id="MobiDB-lite"/>
    </source>
</evidence>
<proteinExistence type="predicted"/>
<keyword evidence="3" id="KW-1185">Reference proteome</keyword>
<feature type="compositionally biased region" description="Basic and acidic residues" evidence="1">
    <location>
        <begin position="31"/>
        <end position="49"/>
    </location>
</feature>
<dbReference type="Proteomes" id="UP000029492">
    <property type="component" value="Chromosome"/>
</dbReference>
<feature type="region of interest" description="Disordered" evidence="1">
    <location>
        <begin position="26"/>
        <end position="56"/>
    </location>
</feature>
<gene>
    <name evidence="2" type="ORF">MOC_0394</name>
</gene>
<dbReference type="STRING" id="693986.MOC_0394"/>
<dbReference type="HOGENOM" id="CLU_3009136_0_0_5"/>
<dbReference type="KEGG" id="mor:MOC_0394"/>
<name>A0A089Q0K1_9HYPH</name>
<organism evidence="2 3">
    <name type="scientific">Methylobacterium oryzae CBMB20</name>
    <dbReference type="NCBI Taxonomy" id="693986"/>
    <lineage>
        <taxon>Bacteria</taxon>
        <taxon>Pseudomonadati</taxon>
        <taxon>Pseudomonadota</taxon>
        <taxon>Alphaproteobacteria</taxon>
        <taxon>Hyphomicrobiales</taxon>
        <taxon>Methylobacteriaceae</taxon>
        <taxon>Methylobacterium</taxon>
    </lineage>
</organism>
<accession>A0A089Q0K1</accession>
<reference evidence="2 3" key="1">
    <citation type="journal article" date="2014" name="PLoS ONE">
        <title>Genome Information of Methylobacterium oryzae, a Plant-Probiotic Methylotroph in the Phyllosphere.</title>
        <authorList>
            <person name="Kwak M.J."/>
            <person name="Jeong H."/>
            <person name="Madhaiyan M."/>
            <person name="Lee Y."/>
            <person name="Sa T.M."/>
            <person name="Oh T.K."/>
            <person name="Kim J.F."/>
        </authorList>
    </citation>
    <scope>NUCLEOTIDE SEQUENCE [LARGE SCALE GENOMIC DNA]</scope>
    <source>
        <strain evidence="2 3">CBMB20</strain>
    </source>
</reference>
<protein>
    <submittedName>
        <fullName evidence="2">Protein of unassigned function</fullName>
    </submittedName>
</protein>
<dbReference type="EMBL" id="CP003811">
    <property type="protein sequence ID" value="AIQ88149.1"/>
    <property type="molecule type" value="Genomic_DNA"/>
</dbReference>
<dbReference type="AlphaFoldDB" id="A0A089Q0K1"/>
<evidence type="ECO:0000313" key="3">
    <source>
        <dbReference type="Proteomes" id="UP000029492"/>
    </source>
</evidence>
<evidence type="ECO:0000313" key="2">
    <source>
        <dbReference type="EMBL" id="AIQ88149.1"/>
    </source>
</evidence>
<sequence>MGAGVRRAAMPAASCRTVSLSLRRLRPGAPRLDRGRGSRLDVPADRADSQLDQVTA</sequence>